<keyword evidence="6" id="KW-0695">RNA-directed DNA polymerase</keyword>
<dbReference type="CDD" id="cd09274">
    <property type="entry name" value="RNase_HI_RT_Ty3"/>
    <property type="match status" value="2"/>
</dbReference>
<dbReference type="Pfam" id="PF17917">
    <property type="entry name" value="RT_RNaseH"/>
    <property type="match status" value="2"/>
</dbReference>
<dbReference type="Gene3D" id="3.10.10.10">
    <property type="entry name" value="HIV Type 1 Reverse Transcriptase, subunit A, domain 1"/>
    <property type="match status" value="1"/>
</dbReference>
<dbReference type="Gene3D" id="2.40.70.10">
    <property type="entry name" value="Acid Proteases"/>
    <property type="match status" value="1"/>
</dbReference>
<evidence type="ECO:0000313" key="9">
    <source>
        <dbReference type="Proteomes" id="UP001274896"/>
    </source>
</evidence>
<dbReference type="InterPro" id="IPR041373">
    <property type="entry name" value="RT_RNaseH"/>
</dbReference>
<keyword evidence="3" id="KW-0540">Nuclease</keyword>
<evidence type="ECO:0000256" key="5">
    <source>
        <dbReference type="ARBA" id="ARBA00022801"/>
    </source>
</evidence>
<protein>
    <recommendedName>
        <fullName evidence="7">Reverse transcriptase RNase H-like domain-containing protein</fullName>
    </recommendedName>
</protein>
<proteinExistence type="predicted"/>
<dbReference type="PANTHER" id="PTHR34072:SF42">
    <property type="entry name" value="INTEGRASE CATALYTIC DOMAIN-CONTAINING PROTEIN"/>
    <property type="match status" value="1"/>
</dbReference>
<gene>
    <name evidence="8" type="ORF">QTP70_021980</name>
</gene>
<dbReference type="FunFam" id="3.10.20.370:FF:000003">
    <property type="entry name" value="Transposon Tf2-6 polyprotein"/>
    <property type="match status" value="2"/>
</dbReference>
<dbReference type="GO" id="GO:0003964">
    <property type="term" value="F:RNA-directed DNA polymerase activity"/>
    <property type="evidence" value="ECO:0007669"/>
    <property type="project" value="UniProtKB-KW"/>
</dbReference>
<feature type="domain" description="Reverse transcriptase RNase H-like" evidence="7">
    <location>
        <begin position="316"/>
        <end position="423"/>
    </location>
</feature>
<organism evidence="8 9">
    <name type="scientific">Hemibagrus guttatus</name>
    <dbReference type="NCBI Taxonomy" id="175788"/>
    <lineage>
        <taxon>Eukaryota</taxon>
        <taxon>Metazoa</taxon>
        <taxon>Chordata</taxon>
        <taxon>Craniata</taxon>
        <taxon>Vertebrata</taxon>
        <taxon>Euteleostomi</taxon>
        <taxon>Actinopterygii</taxon>
        <taxon>Neopterygii</taxon>
        <taxon>Teleostei</taxon>
        <taxon>Ostariophysi</taxon>
        <taxon>Siluriformes</taxon>
        <taxon>Bagridae</taxon>
        <taxon>Hemibagrus</taxon>
    </lineage>
</organism>
<keyword evidence="4" id="KW-0255">Endonuclease</keyword>
<dbReference type="InterPro" id="IPR043502">
    <property type="entry name" value="DNA/RNA_pol_sf"/>
</dbReference>
<reference evidence="8" key="1">
    <citation type="submission" date="2023-06" db="EMBL/GenBank/DDBJ databases">
        <title>Male Hemibagrus guttatus genome.</title>
        <authorList>
            <person name="Bian C."/>
        </authorList>
    </citation>
    <scope>NUCLEOTIDE SEQUENCE</scope>
    <source>
        <strain evidence="8">Male_cb2023</strain>
        <tissue evidence="8">Muscle</tissue>
    </source>
</reference>
<comment type="caution">
    <text evidence="8">The sequence shown here is derived from an EMBL/GenBank/DDBJ whole genome shotgun (WGS) entry which is preliminary data.</text>
</comment>
<evidence type="ECO:0000256" key="6">
    <source>
        <dbReference type="ARBA" id="ARBA00022918"/>
    </source>
</evidence>
<dbReference type="AlphaFoldDB" id="A0AAE0UTB6"/>
<dbReference type="PANTHER" id="PTHR34072">
    <property type="entry name" value="ENZYMATIC POLYPROTEIN-RELATED"/>
    <property type="match status" value="1"/>
</dbReference>
<name>A0AAE0UTB6_9TELE</name>
<dbReference type="GO" id="GO:0016787">
    <property type="term" value="F:hydrolase activity"/>
    <property type="evidence" value="ECO:0007669"/>
    <property type="project" value="UniProtKB-KW"/>
</dbReference>
<dbReference type="EMBL" id="JAUCMX010000019">
    <property type="protein sequence ID" value="KAK3516571.1"/>
    <property type="molecule type" value="Genomic_DNA"/>
</dbReference>
<evidence type="ECO:0000256" key="1">
    <source>
        <dbReference type="ARBA" id="ARBA00022679"/>
    </source>
</evidence>
<keyword evidence="9" id="KW-1185">Reference proteome</keyword>
<dbReference type="GO" id="GO:0004519">
    <property type="term" value="F:endonuclease activity"/>
    <property type="evidence" value="ECO:0007669"/>
    <property type="project" value="UniProtKB-KW"/>
</dbReference>
<dbReference type="CDD" id="cd00303">
    <property type="entry name" value="retropepsin_like"/>
    <property type="match status" value="1"/>
</dbReference>
<keyword evidence="5" id="KW-0378">Hydrolase</keyword>
<accession>A0AAE0UTB6</accession>
<sequence length="657" mass="72661">MGNTLSLGGTKRHIGRWARLNPALQIELACQEDATSLTQCVATAIRLDNLLHQHQACGASGHLIHRCPERPSSAQVVLIDSGAAVNLIDGALVEDLGIPTIPCVPSLRITAIDSQSISGGYLTRQTELLEFQVGLFHREHLAFYVTSSPDNPVILGFTWLRCHDPQISWHTGELVHWSAACFKECLLEPVSRLCRASLVEDSASLASSRIPHVYEDFWEVFSEERAARLPSHQAWDCAIDLLPNASPPRGRVYPLSLPEAKAMEEYIEEALAVGHIWPTTFPAAAGFFFVGKKDGGLPFQQLKQCFTTAPILRHPDPELPFVVEVDASSSGIGAVLSQKHGAPGKLHPCAFYSRKLTATEANYDVGTRELLSIKAAVEEWRHWLEGARHPFLVLTDHRNLEYLRGAKQLNPRLARWALFFTHFQFSVTYRPGSKSCKADALSRQFEVPSEPVPPNLILPAAAILAPAQVIGLEAPAQAAFQQLKQCFTTAPILRHPDPELPFVVEVDASSSGIGAVLSQKHGAPGKLHPCAFYSRKLTATEANYDVGTRELLSIKAAVEEWRHWLEGARHPFLVLTDHRNLEYLRGAKQLNPRLARWALFFTHFQFSVTYRPGSKSCKADALSRQFEVPSEPVPPNLILPAAAILAPVQWSLMEEIQ</sequence>
<evidence type="ECO:0000256" key="3">
    <source>
        <dbReference type="ARBA" id="ARBA00022722"/>
    </source>
</evidence>
<keyword evidence="2" id="KW-0548">Nucleotidyltransferase</keyword>
<dbReference type="Proteomes" id="UP001274896">
    <property type="component" value="Unassembled WGS sequence"/>
</dbReference>
<dbReference type="SUPFAM" id="SSF50630">
    <property type="entry name" value="Acid proteases"/>
    <property type="match status" value="1"/>
</dbReference>
<dbReference type="Gene3D" id="3.10.20.370">
    <property type="match status" value="2"/>
</dbReference>
<dbReference type="InterPro" id="IPR021109">
    <property type="entry name" value="Peptidase_aspartic_dom_sf"/>
</dbReference>
<dbReference type="SUPFAM" id="SSF56672">
    <property type="entry name" value="DNA/RNA polymerases"/>
    <property type="match status" value="2"/>
</dbReference>
<evidence type="ECO:0000256" key="2">
    <source>
        <dbReference type="ARBA" id="ARBA00022695"/>
    </source>
</evidence>
<evidence type="ECO:0000313" key="8">
    <source>
        <dbReference type="EMBL" id="KAK3516571.1"/>
    </source>
</evidence>
<feature type="domain" description="Reverse transcriptase RNase H-like" evidence="7">
    <location>
        <begin position="497"/>
        <end position="604"/>
    </location>
</feature>
<evidence type="ECO:0000259" key="7">
    <source>
        <dbReference type="Pfam" id="PF17917"/>
    </source>
</evidence>
<evidence type="ECO:0000256" key="4">
    <source>
        <dbReference type="ARBA" id="ARBA00022759"/>
    </source>
</evidence>
<keyword evidence="1" id="KW-0808">Transferase</keyword>